<dbReference type="Gene3D" id="3.60.21.10">
    <property type="match status" value="1"/>
</dbReference>
<keyword evidence="3" id="KW-0472">Membrane</keyword>
<evidence type="ECO:0000313" key="6">
    <source>
        <dbReference type="Proteomes" id="UP000639396"/>
    </source>
</evidence>
<dbReference type="Proteomes" id="UP000639396">
    <property type="component" value="Unassembled WGS sequence"/>
</dbReference>
<evidence type="ECO:0000313" key="5">
    <source>
        <dbReference type="EMBL" id="MBD2863354.1"/>
    </source>
</evidence>
<dbReference type="GO" id="GO:0046872">
    <property type="term" value="F:metal ion binding"/>
    <property type="evidence" value="ECO:0007669"/>
    <property type="project" value="UniProtKB-KW"/>
</dbReference>
<sequence>MTSGRKRNGKRLVLAIAVAAVCLSGFIYWQNNHLVTTAIRYVHPGLPDSFDDFTIVHVSDLHNKSFGANQKRLVRATERASPDLIVITGDLIDSKRTDIDAAMNYIKQAAALAPTYYVTGNHEKWSGMYAELSERLLGAGVVLMDDRRIELAKDGGTIDLLGLKDPAFTPSVSDRELERKLAALRPNQSDSLTLLLSHRPEKLQLYANAGIDLVFAGHAHGGQFRIPYVGGLIAPDQGLFPRYTSGLHTEGHTSMIVSRGLGNSIIPVRIWNRPELVVVTLGKGEPAAK</sequence>
<evidence type="ECO:0000256" key="3">
    <source>
        <dbReference type="SAM" id="Phobius"/>
    </source>
</evidence>
<dbReference type="InterPro" id="IPR004843">
    <property type="entry name" value="Calcineurin-like_PHP"/>
</dbReference>
<dbReference type="EMBL" id="JACXJA010000019">
    <property type="protein sequence ID" value="MBD2863354.1"/>
    <property type="molecule type" value="Genomic_DNA"/>
</dbReference>
<evidence type="ECO:0000256" key="2">
    <source>
        <dbReference type="ARBA" id="ARBA00022801"/>
    </source>
</evidence>
<dbReference type="GO" id="GO:0016020">
    <property type="term" value="C:membrane"/>
    <property type="evidence" value="ECO:0007669"/>
    <property type="project" value="GOC"/>
</dbReference>
<name>A0A927C8H6_9BACL</name>
<keyword evidence="3" id="KW-1133">Transmembrane helix</keyword>
<dbReference type="GO" id="GO:0008758">
    <property type="term" value="F:UDP-2,3-diacylglucosamine hydrolase activity"/>
    <property type="evidence" value="ECO:0007669"/>
    <property type="project" value="TreeGrafter"/>
</dbReference>
<evidence type="ECO:0000259" key="4">
    <source>
        <dbReference type="Pfam" id="PF00149"/>
    </source>
</evidence>
<dbReference type="PANTHER" id="PTHR31302">
    <property type="entry name" value="TRANSMEMBRANE PROTEIN WITH METALLOPHOSPHOESTERASE DOMAIN-RELATED"/>
    <property type="match status" value="1"/>
</dbReference>
<dbReference type="InterPro" id="IPR029052">
    <property type="entry name" value="Metallo-depent_PP-like"/>
</dbReference>
<dbReference type="PANTHER" id="PTHR31302:SF31">
    <property type="entry name" value="PHOSPHODIESTERASE YAEI"/>
    <property type="match status" value="1"/>
</dbReference>
<dbReference type="GO" id="GO:0009245">
    <property type="term" value="P:lipid A biosynthetic process"/>
    <property type="evidence" value="ECO:0007669"/>
    <property type="project" value="TreeGrafter"/>
</dbReference>
<proteinExistence type="predicted"/>
<feature type="transmembrane region" description="Helical" evidence="3">
    <location>
        <begin position="12"/>
        <end position="29"/>
    </location>
</feature>
<keyword evidence="1" id="KW-0479">Metal-binding</keyword>
<organism evidence="5 6">
    <name type="scientific">Paenibacillus oceani</name>
    <dbReference type="NCBI Taxonomy" id="2772510"/>
    <lineage>
        <taxon>Bacteria</taxon>
        <taxon>Bacillati</taxon>
        <taxon>Bacillota</taxon>
        <taxon>Bacilli</taxon>
        <taxon>Bacillales</taxon>
        <taxon>Paenibacillaceae</taxon>
        <taxon>Paenibacillus</taxon>
    </lineage>
</organism>
<dbReference type="CDD" id="cd07385">
    <property type="entry name" value="MPP_YkuE_C"/>
    <property type="match status" value="1"/>
</dbReference>
<accession>A0A927C8H6</accession>
<gene>
    <name evidence="5" type="ORF">IDH45_15280</name>
</gene>
<feature type="domain" description="Calcineurin-like phosphoesterase" evidence="4">
    <location>
        <begin position="54"/>
        <end position="221"/>
    </location>
</feature>
<keyword evidence="2" id="KW-0378">Hydrolase</keyword>
<dbReference type="Pfam" id="PF00149">
    <property type="entry name" value="Metallophos"/>
    <property type="match status" value="1"/>
</dbReference>
<protein>
    <submittedName>
        <fullName evidence="5">Metallophosphoesterase</fullName>
    </submittedName>
</protein>
<keyword evidence="3" id="KW-0812">Transmembrane</keyword>
<reference evidence="5" key="1">
    <citation type="submission" date="2020-09" db="EMBL/GenBank/DDBJ databases">
        <title>A novel bacterium of genus Paenibacillus, isolated from South China Sea.</title>
        <authorList>
            <person name="Huang H."/>
            <person name="Mo K."/>
            <person name="Hu Y."/>
        </authorList>
    </citation>
    <scope>NUCLEOTIDE SEQUENCE</scope>
    <source>
        <strain evidence="5">IB182363</strain>
    </source>
</reference>
<dbReference type="RefSeq" id="WP_190928986.1">
    <property type="nucleotide sequence ID" value="NZ_JACXJA010000019.1"/>
</dbReference>
<dbReference type="SUPFAM" id="SSF56300">
    <property type="entry name" value="Metallo-dependent phosphatases"/>
    <property type="match status" value="1"/>
</dbReference>
<comment type="caution">
    <text evidence="5">The sequence shown here is derived from an EMBL/GenBank/DDBJ whole genome shotgun (WGS) entry which is preliminary data.</text>
</comment>
<dbReference type="AlphaFoldDB" id="A0A927C8H6"/>
<evidence type="ECO:0000256" key="1">
    <source>
        <dbReference type="ARBA" id="ARBA00022723"/>
    </source>
</evidence>
<dbReference type="InterPro" id="IPR051158">
    <property type="entry name" value="Metallophosphoesterase_sf"/>
</dbReference>
<keyword evidence="6" id="KW-1185">Reference proteome</keyword>